<dbReference type="Pfam" id="PF00149">
    <property type="entry name" value="Metallophos"/>
    <property type="match status" value="1"/>
</dbReference>
<feature type="chain" id="PRO_5027085384" evidence="1">
    <location>
        <begin position="29"/>
        <end position="318"/>
    </location>
</feature>
<reference evidence="3" key="1">
    <citation type="submission" date="2020-02" db="EMBL/GenBank/DDBJ databases">
        <authorList>
            <person name="Meier V. D."/>
        </authorList>
    </citation>
    <scope>NUCLEOTIDE SEQUENCE</scope>
    <source>
        <strain evidence="3">AVDCRST_MAG21</strain>
    </source>
</reference>
<accession>A0A6J4N8T3</accession>
<evidence type="ECO:0000313" key="3">
    <source>
        <dbReference type="EMBL" id="CAA9377149.1"/>
    </source>
</evidence>
<feature type="domain" description="Calcineurin-like phosphoesterase" evidence="2">
    <location>
        <begin position="52"/>
        <end position="237"/>
    </location>
</feature>
<dbReference type="GO" id="GO:0016787">
    <property type="term" value="F:hydrolase activity"/>
    <property type="evidence" value="ECO:0007669"/>
    <property type="project" value="InterPro"/>
</dbReference>
<sequence>MRSARMTGAVVTVVASGLAGMAPGPAFGQNVQSPSAGSPRAVVEATADPTVVWAVGDLCDDDNAVLDCDDVGRLIANDPATDAVLSLGDLQYENASLAKFNTFYDPKMGAGKRLWAKTYPAPGNHEYLTPGAAGYFDYWKTRAGDRSRGYYGVTLGGWQVVAANSNCSKVGGCGATSPQGRFIASYLDRAGTCELVFDHHPAFSDGGQGDSADGRALFAVAYQNRGELFLSGHDHNYQRFAPRRPDGSISTSTGVRQFVVGTGGKDLRGYRTTRQRTQYRQNTRFGALRLVLSSTGYSARFMSISGSTMDTASGTCHS</sequence>
<name>A0A6J4N8T3_9ACTN</name>
<gene>
    <name evidence="3" type="ORF">AVDCRST_MAG21-1348</name>
</gene>
<dbReference type="SUPFAM" id="SSF56300">
    <property type="entry name" value="Metallo-dependent phosphatases"/>
    <property type="match status" value="1"/>
</dbReference>
<keyword evidence="1" id="KW-0732">Signal</keyword>
<dbReference type="AlphaFoldDB" id="A0A6J4N8T3"/>
<dbReference type="EMBL" id="CADCUL010000135">
    <property type="protein sequence ID" value="CAA9377149.1"/>
    <property type="molecule type" value="Genomic_DNA"/>
</dbReference>
<evidence type="ECO:0000256" key="1">
    <source>
        <dbReference type="SAM" id="SignalP"/>
    </source>
</evidence>
<dbReference type="InterPro" id="IPR029052">
    <property type="entry name" value="Metallo-depent_PP-like"/>
</dbReference>
<organism evidence="3">
    <name type="scientific">uncultured Nocardioidaceae bacterium</name>
    <dbReference type="NCBI Taxonomy" id="253824"/>
    <lineage>
        <taxon>Bacteria</taxon>
        <taxon>Bacillati</taxon>
        <taxon>Actinomycetota</taxon>
        <taxon>Actinomycetes</taxon>
        <taxon>Propionibacteriales</taxon>
        <taxon>Nocardioidaceae</taxon>
        <taxon>environmental samples</taxon>
    </lineage>
</organism>
<dbReference type="InterPro" id="IPR004843">
    <property type="entry name" value="Calcineurin-like_PHP"/>
</dbReference>
<dbReference type="Gene3D" id="3.60.21.10">
    <property type="match status" value="1"/>
</dbReference>
<feature type="signal peptide" evidence="1">
    <location>
        <begin position="1"/>
        <end position="28"/>
    </location>
</feature>
<evidence type="ECO:0000259" key="2">
    <source>
        <dbReference type="Pfam" id="PF00149"/>
    </source>
</evidence>
<proteinExistence type="predicted"/>
<protein>
    <submittedName>
        <fullName evidence="3">Alkaline phosphatase</fullName>
    </submittedName>
</protein>